<dbReference type="Proteomes" id="UP000654108">
    <property type="component" value="Unassembled WGS sequence"/>
</dbReference>
<sequence length="226" mass="24841">MRLIDLNADAGKRHGLFDTLHGHASGAELSDYLNRAAEASLGEVEQAFVAALAEDADRSRALLATYRERFIADHLPDDADGITRRVFSNLGLLAAACEVASRFGVLPWSEGSGMAGVAVCAWDWHKARVQHRPVSPVEVARFWLELNIGMLTPWEAGERPGTVLGYIRARPHVAYLLPEGWRALCGQIPALCMKGELIRIGMLRHAPARPPGGKLQKFYIIDLDPR</sequence>
<dbReference type="AlphaFoldDB" id="A0A927FTI9"/>
<dbReference type="RefSeq" id="WP_191775288.1">
    <property type="nucleotide sequence ID" value="NZ_JACYFU010000002.1"/>
</dbReference>
<organism evidence="1 2">
    <name type="scientific">Devosia oryzisoli</name>
    <dbReference type="NCBI Taxonomy" id="2774138"/>
    <lineage>
        <taxon>Bacteria</taxon>
        <taxon>Pseudomonadati</taxon>
        <taxon>Pseudomonadota</taxon>
        <taxon>Alphaproteobacteria</taxon>
        <taxon>Hyphomicrobiales</taxon>
        <taxon>Devosiaceae</taxon>
        <taxon>Devosia</taxon>
    </lineage>
</organism>
<gene>
    <name evidence="1" type="ORF">IC608_11105</name>
</gene>
<dbReference type="EMBL" id="JACYFU010000002">
    <property type="protein sequence ID" value="MBD8066020.1"/>
    <property type="molecule type" value="Genomic_DNA"/>
</dbReference>
<evidence type="ECO:0000313" key="1">
    <source>
        <dbReference type="EMBL" id="MBD8066020.1"/>
    </source>
</evidence>
<proteinExistence type="predicted"/>
<comment type="caution">
    <text evidence="1">The sequence shown here is derived from an EMBL/GenBank/DDBJ whole genome shotgun (WGS) entry which is preliminary data.</text>
</comment>
<keyword evidence="2" id="KW-1185">Reference proteome</keyword>
<accession>A0A927FTI9</accession>
<name>A0A927FTI9_9HYPH</name>
<reference evidence="1" key="1">
    <citation type="submission" date="2020-09" db="EMBL/GenBank/DDBJ databases">
        <title>Genome seq and assembly of Devosia sp.</title>
        <authorList>
            <person name="Chhetri G."/>
        </authorList>
    </citation>
    <scope>NUCLEOTIDE SEQUENCE</scope>
    <source>
        <strain evidence="1">PTR5</strain>
    </source>
</reference>
<evidence type="ECO:0000313" key="2">
    <source>
        <dbReference type="Proteomes" id="UP000654108"/>
    </source>
</evidence>
<protein>
    <submittedName>
        <fullName evidence="1">Uncharacterized protein</fullName>
    </submittedName>
</protein>